<dbReference type="GeneID" id="70582471"/>
<proteinExistence type="inferred from homology"/>
<reference evidence="14" key="1">
    <citation type="submission" date="2017-02" db="EMBL/GenBank/DDBJ databases">
        <authorList>
            <person name="Varghese N."/>
            <person name="Submissions S."/>
        </authorList>
    </citation>
    <scope>NUCLEOTIDE SEQUENCE [LARGE SCALE GENOMIC DNA]</scope>
    <source>
        <strain evidence="14">DSM 19608</strain>
    </source>
</reference>
<accession>A0A1T4RT01</accession>
<dbReference type="InterPro" id="IPR049179">
    <property type="entry name" value="T2SSK_SAM-like_2nd"/>
</dbReference>
<dbReference type="SUPFAM" id="SSF158544">
    <property type="entry name" value="GspK insert domain-like"/>
    <property type="match status" value="2"/>
</dbReference>
<keyword evidence="3 10" id="KW-0813">Transport</keyword>
<evidence type="ECO:0000256" key="4">
    <source>
        <dbReference type="ARBA" id="ARBA00022475"/>
    </source>
</evidence>
<dbReference type="SUPFAM" id="SSF54523">
    <property type="entry name" value="Pili subunits"/>
    <property type="match status" value="1"/>
</dbReference>
<dbReference type="InterPro" id="IPR038072">
    <property type="entry name" value="GspK_central_sf"/>
</dbReference>
<dbReference type="NCBIfam" id="NF037980">
    <property type="entry name" value="T2SS_GspK"/>
    <property type="match status" value="1"/>
</dbReference>
<comment type="subcellular location">
    <subcellularLocation>
        <location evidence="1 10">Cell inner membrane</location>
    </subcellularLocation>
</comment>
<dbReference type="EMBL" id="FUXB01000015">
    <property type="protein sequence ID" value="SKA19099.1"/>
    <property type="molecule type" value="Genomic_DNA"/>
</dbReference>
<keyword evidence="6" id="KW-0812">Transmembrane</keyword>
<evidence type="ECO:0000256" key="2">
    <source>
        <dbReference type="ARBA" id="ARBA00007246"/>
    </source>
</evidence>
<dbReference type="Proteomes" id="UP000190834">
    <property type="component" value="Unassembled WGS sequence"/>
</dbReference>
<organism evidence="13 14">
    <name type="scientific">Vibrio cincinnatiensis DSM 19608</name>
    <dbReference type="NCBI Taxonomy" id="1123491"/>
    <lineage>
        <taxon>Bacteria</taxon>
        <taxon>Pseudomonadati</taxon>
        <taxon>Pseudomonadota</taxon>
        <taxon>Gammaproteobacteria</taxon>
        <taxon>Vibrionales</taxon>
        <taxon>Vibrionaceae</taxon>
        <taxon>Vibrio</taxon>
    </lineage>
</organism>
<dbReference type="PIRSF" id="PIRSF002786">
    <property type="entry name" value="XcpX"/>
    <property type="match status" value="1"/>
</dbReference>
<keyword evidence="7" id="KW-0653">Protein transport</keyword>
<dbReference type="STRING" id="1123491.SAMN02745782_02806"/>
<keyword evidence="4 10" id="KW-1003">Cell membrane</keyword>
<evidence type="ECO:0000256" key="7">
    <source>
        <dbReference type="ARBA" id="ARBA00022927"/>
    </source>
</evidence>
<dbReference type="GO" id="GO:0005886">
    <property type="term" value="C:plasma membrane"/>
    <property type="evidence" value="ECO:0007669"/>
    <property type="project" value="UniProtKB-SubCell"/>
</dbReference>
<dbReference type="AlphaFoldDB" id="A0A1T4RT01"/>
<evidence type="ECO:0000313" key="13">
    <source>
        <dbReference type="EMBL" id="SKA19099.1"/>
    </source>
</evidence>
<keyword evidence="14" id="KW-1185">Reference proteome</keyword>
<dbReference type="RefSeq" id="WP_078927160.1">
    <property type="nucleotide sequence ID" value="NZ_FUXB01000015.1"/>
</dbReference>
<evidence type="ECO:0000256" key="1">
    <source>
        <dbReference type="ARBA" id="ARBA00004533"/>
    </source>
</evidence>
<dbReference type="PANTHER" id="PTHR38831:SF1">
    <property type="entry name" value="TYPE II SECRETION SYSTEM PROTEIN K-RELATED"/>
    <property type="match status" value="1"/>
</dbReference>
<dbReference type="InterPro" id="IPR005628">
    <property type="entry name" value="GspK"/>
</dbReference>
<sequence length="337" mass="38010">MRCHYNQRGVALIIVLLLLAVMVSIAATMSQRMFSQFQRANHQVGYQQAYWYSIGVEALAKVAIEQSYKDNDTINLNQPWAQSQRTYPLDYGQVTGHLIDKQACFNVNVFSGLPPSNDSAPPYVYRVWRSLLDELDVENHQAETIADATWDFIDADDLVNRTNGAEDALYESMAPAYLAPNGLLVDSSELRAVYQVSGDVMSQLTSYVCALPNQDWRLNINTLAPEQAKLLVAMFSPYLNESNAKDVLESRPFDGWESVDSFLAESPIAAVEKARREEARAYLAVDSQYFELDAQVKVDSSQVRIRSLFYSSNKKDATVIRRRYGGVSERELNRSAE</sequence>
<dbReference type="InterPro" id="IPR045584">
    <property type="entry name" value="Pilin-like"/>
</dbReference>
<dbReference type="GO" id="GO:0009306">
    <property type="term" value="P:protein secretion"/>
    <property type="evidence" value="ECO:0007669"/>
    <property type="project" value="InterPro"/>
</dbReference>
<comment type="similarity">
    <text evidence="2 10">Belongs to the GSP K family.</text>
</comment>
<dbReference type="Pfam" id="PF03934">
    <property type="entry name" value="T2SSK"/>
    <property type="match status" value="1"/>
</dbReference>
<evidence type="ECO:0000256" key="9">
    <source>
        <dbReference type="ARBA" id="ARBA00023136"/>
    </source>
</evidence>
<dbReference type="OrthoDB" id="9788973at2"/>
<dbReference type="Gene3D" id="1.10.40.60">
    <property type="entry name" value="EpsJ-like"/>
    <property type="match status" value="2"/>
</dbReference>
<evidence type="ECO:0000256" key="10">
    <source>
        <dbReference type="PIRNR" id="PIRNR002786"/>
    </source>
</evidence>
<name>A0A1T4RT01_VIBCI</name>
<keyword evidence="9 10" id="KW-0472">Membrane</keyword>
<evidence type="ECO:0000256" key="6">
    <source>
        <dbReference type="ARBA" id="ARBA00022692"/>
    </source>
</evidence>
<evidence type="ECO:0000259" key="12">
    <source>
        <dbReference type="Pfam" id="PF21687"/>
    </source>
</evidence>
<dbReference type="PANTHER" id="PTHR38831">
    <property type="entry name" value="TYPE II SECRETION SYSTEM PROTEIN K"/>
    <property type="match status" value="1"/>
</dbReference>
<feature type="domain" description="T2SS protein K first SAM-like" evidence="12">
    <location>
        <begin position="103"/>
        <end position="213"/>
    </location>
</feature>
<evidence type="ECO:0000256" key="3">
    <source>
        <dbReference type="ARBA" id="ARBA00022448"/>
    </source>
</evidence>
<dbReference type="Gene3D" id="3.30.1300.30">
    <property type="entry name" value="GSPII I/J protein-like"/>
    <property type="match status" value="1"/>
</dbReference>
<feature type="domain" description="T2SS protein K second SAM-like" evidence="11">
    <location>
        <begin position="218"/>
        <end position="276"/>
    </location>
</feature>
<evidence type="ECO:0000256" key="5">
    <source>
        <dbReference type="ARBA" id="ARBA00022519"/>
    </source>
</evidence>
<protein>
    <recommendedName>
        <fullName evidence="10">Type II secretion system protein K</fullName>
    </recommendedName>
</protein>
<keyword evidence="5 10" id="KW-0997">Cell inner membrane</keyword>
<dbReference type="Pfam" id="PF21687">
    <property type="entry name" value="T2SSK_1st"/>
    <property type="match status" value="1"/>
</dbReference>
<dbReference type="InterPro" id="IPR049031">
    <property type="entry name" value="T2SSK_SAM-like_1st"/>
</dbReference>
<evidence type="ECO:0000256" key="8">
    <source>
        <dbReference type="ARBA" id="ARBA00022989"/>
    </source>
</evidence>
<evidence type="ECO:0000313" key="14">
    <source>
        <dbReference type="Proteomes" id="UP000190834"/>
    </source>
</evidence>
<keyword evidence="8" id="KW-1133">Transmembrane helix</keyword>
<gene>
    <name evidence="13" type="ORF">SAMN02745782_02806</name>
</gene>
<evidence type="ECO:0000259" key="11">
    <source>
        <dbReference type="Pfam" id="PF03934"/>
    </source>
</evidence>